<protein>
    <submittedName>
        <fullName evidence="1">Uncharacterized protein</fullName>
    </submittedName>
</protein>
<gene>
    <name evidence="1" type="primary">PowCR01_060006000</name>
    <name evidence="1" type="ORF">POWCR01_060006000</name>
</gene>
<proteinExistence type="predicted"/>
<dbReference type="VEuPathDB" id="PlasmoDB:PocGH01_06010900"/>
<dbReference type="VEuPathDB" id="PlasmoDB:POWCR01_060006000"/>
<name>A0A1C3KPM4_PLAOA</name>
<evidence type="ECO:0000313" key="2">
    <source>
        <dbReference type="Proteomes" id="UP000243200"/>
    </source>
</evidence>
<sequence length="942" mass="110730">MVSRRVGTKACSTGEAYSSSISRILNSLSAKLKSVQGVQGVHGVHRVESEENRDCRTLGQCIESEDRVREEVLSIYRQLEDVVSKMRFGKMLGRDLSHCMSILSKIPHFGKDPFWMYCSNRLIKGYMLHRINAHSYYVIANSLSKVGVLQCPSSRRGVIEGMVEKESYMKTSAICTSREVGTFLPVRFDGNVLVERRISKDVHKIYDEVALRFLYTMEEMDLDGISCILNLYSRLNLREYNLLGYMFADVFFLSILRREIPVEFTRAGTEAMEKRVYTSHHKNEKRNFIIVKNENICKLVIILNCLANMDVIHVEFFTHCFSLVEKYFVYLKSIDICSIIYSLYKWNNFPEHNKRKRFNFMNRLVSKPFESYVNNVIKWTSMHGNFYQKRNHISSLELWYQCYVKNYISLSSTSNHNIYKEEDIRYIPNRLISKLIILVQKKNVLNDFSPSQISSLALSLAKLKLNSLNVFYSFCWRVHYIWKYFSLRNIADFLHAMCEKNLHEEKVTLLLYYQFVRVLHLKYIKFLNMFIKNGTFLNGKIDCIKQDEEGIYHFESFQERVHFLNVSDCALVVRIFQSFCKGDSNMCIPTIRDRHKQEDAFPYDIGKVLQLFITNSSQCTTHSRTFHNWGIPSHEEGKDKDNDYKKHRDNFWEELNSYPDLSHSVFTTIERNATLISIHVLRAFCLSLSQHFDLIPFESKCQLCYFSTNVPLLVSPLIRIANMSSYKSPSYHKVHVPEIGGWWLCKKVVANFVAKFVLHIVSDMKPQSLGEITLRQILTCIFCLHLNIIEINWAEKGIICDNEGKMFFQRRKKWQKERWGDLSKEHITETVHLHRDKWNSINEENRERNNTNVIYFDSMVKNGFILHLFSLSILKKIKELLVISEERSYQQNEATLTSRMHNEVHNCLRIVIGNMNKQYKRRMKQRGEVIVGPFVLDCVIEM</sequence>
<evidence type="ECO:0000313" key="1">
    <source>
        <dbReference type="EMBL" id="SBT76012.1"/>
    </source>
</evidence>
<dbReference type="AlphaFoldDB" id="A0A1C3KPM4"/>
<reference evidence="1 2" key="1">
    <citation type="submission" date="2016-06" db="EMBL/GenBank/DDBJ databases">
        <authorList>
            <consortium name="Pathogen Informatics"/>
        </authorList>
    </citation>
    <scope>NUCLEOTIDE SEQUENCE [LARGE SCALE GENOMIC DNA]</scope>
    <source>
        <strain evidence="1">PowCR01</strain>
    </source>
</reference>
<accession>A0A1C3KPM4</accession>
<dbReference type="EMBL" id="LT594510">
    <property type="protein sequence ID" value="SBT76012.1"/>
    <property type="molecule type" value="Genomic_DNA"/>
</dbReference>
<dbReference type="Proteomes" id="UP000243200">
    <property type="component" value="Chromosome 6"/>
</dbReference>
<dbReference type="OrthoDB" id="376859at2759"/>
<organism evidence="1 2">
    <name type="scientific">Plasmodium ovale</name>
    <name type="common">malaria parasite P. ovale</name>
    <dbReference type="NCBI Taxonomy" id="36330"/>
    <lineage>
        <taxon>Eukaryota</taxon>
        <taxon>Sar</taxon>
        <taxon>Alveolata</taxon>
        <taxon>Apicomplexa</taxon>
        <taxon>Aconoidasida</taxon>
        <taxon>Haemosporida</taxon>
        <taxon>Plasmodiidae</taxon>
        <taxon>Plasmodium</taxon>
        <taxon>Plasmodium (Plasmodium)</taxon>
    </lineage>
</organism>